<accession>A0ABT8URU6</accession>
<dbReference type="Gene3D" id="3.40.47.10">
    <property type="match status" value="1"/>
</dbReference>
<evidence type="ECO:0000313" key="3">
    <source>
        <dbReference type="Proteomes" id="UP001168902"/>
    </source>
</evidence>
<organism evidence="1 3">
    <name type="scientific">Acinetobacter genomosp. 15BJ</name>
    <dbReference type="NCBI Taxonomy" id="106651"/>
    <lineage>
        <taxon>Bacteria</taxon>
        <taxon>Pseudomonadati</taxon>
        <taxon>Pseudomonadota</taxon>
        <taxon>Gammaproteobacteria</taxon>
        <taxon>Moraxellales</taxon>
        <taxon>Moraxellaceae</taxon>
        <taxon>Acinetobacter</taxon>
    </lineage>
</organism>
<proteinExistence type="predicted"/>
<dbReference type="EMBL" id="JAUMJH010000001">
    <property type="protein sequence ID" value="MDO3655762.1"/>
    <property type="molecule type" value="Genomic_DNA"/>
</dbReference>
<feature type="non-terminal residue" evidence="1">
    <location>
        <position position="34"/>
    </location>
</feature>
<keyword evidence="3" id="KW-1185">Reference proteome</keyword>
<evidence type="ECO:0000313" key="2">
    <source>
        <dbReference type="EMBL" id="MDO3658710.1"/>
    </source>
</evidence>
<evidence type="ECO:0008006" key="4">
    <source>
        <dbReference type="Google" id="ProtNLM"/>
    </source>
</evidence>
<sequence length="34" mass="3603">MKNAYIIDAIRTPFGRYAGGLAPVRADDLGAVPI</sequence>
<name>A0ABT8URU6_9GAMM</name>
<comment type="caution">
    <text evidence="1">The sequence shown here is derived from an EMBL/GenBank/DDBJ whole genome shotgun (WGS) entry which is preliminary data.</text>
</comment>
<reference evidence="1 3" key="1">
    <citation type="submission" date="2023-07" db="EMBL/GenBank/DDBJ databases">
        <title>A novel proteolytic Acinetobacter species.</title>
        <authorList>
            <person name="Nemec A."/>
            <person name="Radolfova-Krizova L."/>
        </authorList>
    </citation>
    <scope>NUCLEOTIDE SEQUENCE [LARGE SCALE GENOMIC DNA]</scope>
    <source>
        <strain evidence="1 3">NIPH 1865</strain>
    </source>
</reference>
<evidence type="ECO:0000313" key="1">
    <source>
        <dbReference type="EMBL" id="MDO3655762.1"/>
    </source>
</evidence>
<dbReference type="RefSeq" id="WP_261488888.1">
    <property type="nucleotide sequence ID" value="NZ_JAUMJH010000001.1"/>
</dbReference>
<protein>
    <recommendedName>
        <fullName evidence="4">Acetyl-CoA acetyltransferase</fullName>
    </recommendedName>
</protein>
<dbReference type="Proteomes" id="UP001168902">
    <property type="component" value="Unassembled WGS sequence"/>
</dbReference>
<dbReference type="InterPro" id="IPR016039">
    <property type="entry name" value="Thiolase-like"/>
</dbReference>
<dbReference type="EMBL" id="JAUMJH010000048">
    <property type="protein sequence ID" value="MDO3658710.1"/>
    <property type="molecule type" value="Genomic_DNA"/>
</dbReference>
<gene>
    <name evidence="1" type="ORF">Q3V53_00815</name>
    <name evidence="2" type="ORF">Q3V53_16215</name>
</gene>